<sequence length="169" mass="19238">MYPQSIFFSFFPWLLTSMLEAKKKRMAKGKGEAGKYYMRRFLTIFSNAVKIGQVQHPPIQQEAETKRGRKARGKANAFIKRMERLCEAVCLFFCDFSVPFDNNLAERDLRHAKVKQKVSGCFRTDEGAKLFAKFNSYLSTAKKRGCTSLRALELLFQGTPMLALGGATE</sequence>
<dbReference type="EMBL" id="FNQG01000002">
    <property type="protein sequence ID" value="SDZ74456.1"/>
    <property type="molecule type" value="Genomic_DNA"/>
</dbReference>
<dbReference type="InterPro" id="IPR052344">
    <property type="entry name" value="Transposase-related"/>
</dbReference>
<proteinExistence type="predicted"/>
<evidence type="ECO:0000313" key="2">
    <source>
        <dbReference type="EMBL" id="SDZ74456.1"/>
    </source>
</evidence>
<feature type="domain" description="Transposase IS66 central" evidence="1">
    <location>
        <begin position="63"/>
        <end position="129"/>
    </location>
</feature>
<organism evidence="2 3">
    <name type="scientific">Selenomonas ruminantium</name>
    <dbReference type="NCBI Taxonomy" id="971"/>
    <lineage>
        <taxon>Bacteria</taxon>
        <taxon>Bacillati</taxon>
        <taxon>Bacillota</taxon>
        <taxon>Negativicutes</taxon>
        <taxon>Selenomonadales</taxon>
        <taxon>Selenomonadaceae</taxon>
        <taxon>Selenomonas</taxon>
    </lineage>
</organism>
<evidence type="ECO:0000259" key="1">
    <source>
        <dbReference type="Pfam" id="PF03050"/>
    </source>
</evidence>
<name>A0A1H3VI58_SELRU</name>
<reference evidence="2 3" key="1">
    <citation type="submission" date="2016-10" db="EMBL/GenBank/DDBJ databases">
        <authorList>
            <person name="de Groot N.N."/>
        </authorList>
    </citation>
    <scope>NUCLEOTIDE SEQUENCE [LARGE SCALE GENOMIC DNA]</scope>
    <source>
        <strain evidence="2 3">DSM 2872</strain>
    </source>
</reference>
<dbReference type="PANTHER" id="PTHR33678:SF1">
    <property type="entry name" value="BLL1576 PROTEIN"/>
    <property type="match status" value="1"/>
</dbReference>
<dbReference type="Pfam" id="PF03050">
    <property type="entry name" value="DDE_Tnp_IS66"/>
    <property type="match status" value="1"/>
</dbReference>
<dbReference type="InterPro" id="IPR004291">
    <property type="entry name" value="Transposase_IS66_central"/>
</dbReference>
<dbReference type="AlphaFoldDB" id="A0A1H3VI58"/>
<dbReference type="PANTHER" id="PTHR33678">
    <property type="entry name" value="BLL1576 PROTEIN"/>
    <property type="match status" value="1"/>
</dbReference>
<dbReference type="Proteomes" id="UP000183469">
    <property type="component" value="Unassembled WGS sequence"/>
</dbReference>
<accession>A0A1H3VI58</accession>
<evidence type="ECO:0000313" key="3">
    <source>
        <dbReference type="Proteomes" id="UP000183469"/>
    </source>
</evidence>
<gene>
    <name evidence="2" type="ORF">SAMN05660648_00267</name>
</gene>
<protein>
    <submittedName>
        <fullName evidence="2">Transposase IS66 family protein</fullName>
    </submittedName>
</protein>